<proteinExistence type="predicted"/>
<dbReference type="Proteomes" id="UP000221165">
    <property type="component" value="Unassembled WGS sequence"/>
</dbReference>
<evidence type="ECO:0000313" key="2">
    <source>
        <dbReference type="Proteomes" id="UP000221165"/>
    </source>
</evidence>
<dbReference type="GeneID" id="94431921"/>
<dbReference type="RefSeq" id="XP_067919314.1">
    <property type="nucleotide sequence ID" value="XM_068068710.1"/>
</dbReference>
<sequence length="57" mass="6470">FFPLTSRPSKSTVIIIVICIGRELPFSLGKSPFRENEDRNVLLLVNTERNLFFSSGI</sequence>
<reference evidence="1 2" key="1">
    <citation type="journal article" date="2017" name="Int. J. Parasitol.">
        <title>The genome of the protozoan parasite Cystoisospora suis and a reverse vaccinology approach to identify vaccine candidates.</title>
        <authorList>
            <person name="Palmieri N."/>
            <person name="Shrestha A."/>
            <person name="Ruttkowski B."/>
            <person name="Beck T."/>
            <person name="Vogl C."/>
            <person name="Tomley F."/>
            <person name="Blake D.P."/>
            <person name="Joachim A."/>
        </authorList>
    </citation>
    <scope>NUCLEOTIDE SEQUENCE [LARGE SCALE GENOMIC DNA]</scope>
    <source>
        <strain evidence="1 2">Wien I</strain>
    </source>
</reference>
<gene>
    <name evidence="1" type="ORF">CSUI_008582</name>
</gene>
<keyword evidence="2" id="KW-1185">Reference proteome</keyword>
<protein>
    <submittedName>
        <fullName evidence="1">Uncharacterized protein</fullName>
    </submittedName>
</protein>
<dbReference type="AlphaFoldDB" id="A0A2C6KMH8"/>
<dbReference type="EMBL" id="MIGC01004850">
    <property type="protein sequence ID" value="PHJ17596.1"/>
    <property type="molecule type" value="Genomic_DNA"/>
</dbReference>
<dbReference type="VEuPathDB" id="ToxoDB:CSUI_008582"/>
<organism evidence="1 2">
    <name type="scientific">Cystoisospora suis</name>
    <dbReference type="NCBI Taxonomy" id="483139"/>
    <lineage>
        <taxon>Eukaryota</taxon>
        <taxon>Sar</taxon>
        <taxon>Alveolata</taxon>
        <taxon>Apicomplexa</taxon>
        <taxon>Conoidasida</taxon>
        <taxon>Coccidia</taxon>
        <taxon>Eucoccidiorida</taxon>
        <taxon>Eimeriorina</taxon>
        <taxon>Sarcocystidae</taxon>
        <taxon>Cystoisospora</taxon>
    </lineage>
</organism>
<feature type="non-terminal residue" evidence="1">
    <location>
        <position position="1"/>
    </location>
</feature>
<accession>A0A2C6KMH8</accession>
<name>A0A2C6KMH8_9APIC</name>
<evidence type="ECO:0000313" key="1">
    <source>
        <dbReference type="EMBL" id="PHJ17596.1"/>
    </source>
</evidence>
<comment type="caution">
    <text evidence="1">The sequence shown here is derived from an EMBL/GenBank/DDBJ whole genome shotgun (WGS) entry which is preliminary data.</text>
</comment>